<dbReference type="NCBIfam" id="NF001854">
    <property type="entry name" value="PRK00575.1"/>
    <property type="match status" value="1"/>
</dbReference>
<keyword evidence="12" id="KW-1185">Reference proteome</keyword>
<comment type="subunit">
    <text evidence="9">The Tat system comprises two distinct complexes: a TatABC complex, containing multiple copies of TatA, TatB and TatC subunits, and a separate TatA complex, containing only TatA subunits. Substrates initially bind to the TatABC complex, which probably triggers association of the separate TatA complex to form the active translocon.</text>
</comment>
<dbReference type="PATRIC" id="fig|1136941.3.peg.2137"/>
<keyword evidence="6 9" id="KW-1133">Transmembrane helix</keyword>
<dbReference type="Gene3D" id="1.20.5.3310">
    <property type="match status" value="1"/>
</dbReference>
<keyword evidence="4 9" id="KW-0812">Transmembrane</keyword>
<dbReference type="InterPro" id="IPR006312">
    <property type="entry name" value="TatA/E"/>
</dbReference>
<dbReference type="GO" id="GO:0008320">
    <property type="term" value="F:protein transmembrane transporter activity"/>
    <property type="evidence" value="ECO:0007669"/>
    <property type="project" value="UniProtKB-UniRule"/>
</dbReference>
<evidence type="ECO:0000256" key="6">
    <source>
        <dbReference type="ARBA" id="ARBA00022989"/>
    </source>
</evidence>
<dbReference type="EMBL" id="CP011853">
    <property type="protein sequence ID" value="ALG84852.1"/>
    <property type="molecule type" value="Genomic_DNA"/>
</dbReference>
<dbReference type="GO" id="GO:0043953">
    <property type="term" value="P:protein transport by the Tat complex"/>
    <property type="evidence" value="ECO:0007669"/>
    <property type="project" value="UniProtKB-UniRule"/>
</dbReference>
<evidence type="ECO:0000256" key="4">
    <source>
        <dbReference type="ARBA" id="ARBA00022692"/>
    </source>
</evidence>
<dbReference type="InterPro" id="IPR003369">
    <property type="entry name" value="TatA/B/E"/>
</dbReference>
<keyword evidence="3 9" id="KW-1003">Cell membrane</keyword>
<evidence type="ECO:0000256" key="8">
    <source>
        <dbReference type="ARBA" id="ARBA00023136"/>
    </source>
</evidence>
<dbReference type="PANTHER" id="PTHR42982:SF8">
    <property type="entry name" value="SEC-INDEPENDENT PROTEIN TRANSLOCASE PROTEIN TATA"/>
    <property type="match status" value="1"/>
</dbReference>
<comment type="similarity">
    <text evidence="9">Belongs to the TatA/E family.</text>
</comment>
<keyword evidence="2 9" id="KW-0813">Transport</keyword>
<sequence length="89" mass="9441">MGAMSAWHWAVVLLVLVLLFGSAKLPAAARGLGRSLRIFKSEMQEMQSDGKQAEPGDAARELPASEQNPTVQNPAASTNPVTPPDKKTA</sequence>
<dbReference type="Pfam" id="PF02416">
    <property type="entry name" value="TatA_B_E"/>
    <property type="match status" value="1"/>
</dbReference>
<evidence type="ECO:0000256" key="7">
    <source>
        <dbReference type="ARBA" id="ARBA00023010"/>
    </source>
</evidence>
<reference evidence="12" key="1">
    <citation type="submission" date="2015-06" db="EMBL/GenBank/DDBJ databases">
        <title>Complete genome sequence and metabolic analysis of phthalate degradation pathway in Gordonia sp. QH-11.</title>
        <authorList>
            <person name="Jin D."/>
            <person name="Kong X."/>
            <person name="Bai Z."/>
        </authorList>
    </citation>
    <scope>NUCLEOTIDE SEQUENCE [LARGE SCALE GENOMIC DNA]</scope>
    <source>
        <strain evidence="12">QH-11</strain>
    </source>
</reference>
<keyword evidence="8 9" id="KW-0472">Membrane</keyword>
<dbReference type="RefSeq" id="WP_062392850.1">
    <property type="nucleotide sequence ID" value="NZ_CP011853.1"/>
</dbReference>
<keyword evidence="5 9" id="KW-0653">Protein transport</keyword>
<comment type="subcellular location">
    <subcellularLocation>
        <location evidence="1 9">Cell membrane</location>
        <topology evidence="1 9">Single-pass membrane protein</topology>
    </subcellularLocation>
</comment>
<evidence type="ECO:0000256" key="9">
    <source>
        <dbReference type="HAMAP-Rule" id="MF_00236"/>
    </source>
</evidence>
<keyword evidence="7 9" id="KW-0811">Translocation</keyword>
<dbReference type="KEGG" id="goq:ACH46_10510"/>
<evidence type="ECO:0000313" key="11">
    <source>
        <dbReference type="EMBL" id="ALG84852.1"/>
    </source>
</evidence>
<feature type="compositionally biased region" description="Basic and acidic residues" evidence="10">
    <location>
        <begin position="51"/>
        <end position="60"/>
    </location>
</feature>
<evidence type="ECO:0000256" key="10">
    <source>
        <dbReference type="SAM" id="MobiDB-lite"/>
    </source>
</evidence>
<accession>A0A0N9N9E7</accession>
<dbReference type="PANTHER" id="PTHR42982">
    <property type="entry name" value="SEC-INDEPENDENT PROTEIN TRANSLOCASE PROTEIN TATA"/>
    <property type="match status" value="1"/>
</dbReference>
<gene>
    <name evidence="9" type="primary">tatA</name>
    <name evidence="11" type="ORF">ACH46_10510</name>
</gene>
<evidence type="ECO:0000256" key="3">
    <source>
        <dbReference type="ARBA" id="ARBA00022475"/>
    </source>
</evidence>
<feature type="compositionally biased region" description="Polar residues" evidence="10">
    <location>
        <begin position="65"/>
        <end position="80"/>
    </location>
</feature>
<feature type="region of interest" description="Disordered" evidence="10">
    <location>
        <begin position="43"/>
        <end position="89"/>
    </location>
</feature>
<dbReference type="GO" id="GO:0033281">
    <property type="term" value="C:TAT protein transport complex"/>
    <property type="evidence" value="ECO:0007669"/>
    <property type="project" value="UniProtKB-UniRule"/>
</dbReference>
<evidence type="ECO:0000256" key="5">
    <source>
        <dbReference type="ARBA" id="ARBA00022927"/>
    </source>
</evidence>
<dbReference type="Proteomes" id="UP000063789">
    <property type="component" value="Chromosome"/>
</dbReference>
<organism evidence="11 12">
    <name type="scientific">Gordonia phthalatica</name>
    <dbReference type="NCBI Taxonomy" id="1136941"/>
    <lineage>
        <taxon>Bacteria</taxon>
        <taxon>Bacillati</taxon>
        <taxon>Actinomycetota</taxon>
        <taxon>Actinomycetes</taxon>
        <taxon>Mycobacteriales</taxon>
        <taxon>Gordoniaceae</taxon>
        <taxon>Gordonia</taxon>
    </lineage>
</organism>
<proteinExistence type="inferred from homology"/>
<dbReference type="AlphaFoldDB" id="A0A0N9N9E7"/>
<dbReference type="OrthoDB" id="5245163at2"/>
<name>A0A0N9N9E7_9ACTN</name>
<protein>
    <recommendedName>
        <fullName evidence="9">Sec-independent protein translocase protein TatA</fullName>
    </recommendedName>
</protein>
<dbReference type="STRING" id="1136941.ACH46_10510"/>
<comment type="function">
    <text evidence="9">Part of the twin-arginine translocation (Tat) system that transports large folded proteins containing a characteristic twin-arginine motif in their signal peptide across membranes. TatA could form the protein-conducting channel of the Tat system.</text>
</comment>
<dbReference type="HAMAP" id="MF_00236">
    <property type="entry name" value="TatA_E"/>
    <property type="match status" value="1"/>
</dbReference>
<evidence type="ECO:0000256" key="2">
    <source>
        <dbReference type="ARBA" id="ARBA00022448"/>
    </source>
</evidence>
<evidence type="ECO:0000256" key="1">
    <source>
        <dbReference type="ARBA" id="ARBA00004162"/>
    </source>
</evidence>
<dbReference type="NCBIfam" id="TIGR01411">
    <property type="entry name" value="tatAE"/>
    <property type="match status" value="1"/>
</dbReference>
<evidence type="ECO:0000313" key="12">
    <source>
        <dbReference type="Proteomes" id="UP000063789"/>
    </source>
</evidence>
<reference evidence="11 12" key="2">
    <citation type="journal article" date="2017" name="Int. J. Syst. Evol. Microbiol.">
        <title>Gordonia phthalatica sp. nov., a di-n-butyl phthalate-degrading bacterium isolated from activated sludge.</title>
        <authorList>
            <person name="Jin D."/>
            <person name="Kong X."/>
            <person name="Jia M."/>
            <person name="Yu X."/>
            <person name="Wang X."/>
            <person name="Zhuang X."/>
            <person name="Deng Y."/>
            <person name="Bai Z."/>
        </authorList>
    </citation>
    <scope>NUCLEOTIDE SEQUENCE [LARGE SCALE GENOMIC DNA]</scope>
    <source>
        <strain evidence="11 12">QH-11</strain>
    </source>
</reference>